<comment type="similarity">
    <text evidence="1">Belongs to the membrane fusion protein (MFP) (TC 8.A.1) family.</text>
</comment>
<dbReference type="InterPro" id="IPR058637">
    <property type="entry name" value="YknX-like_C"/>
</dbReference>
<name>M1P6L9_DESSD</name>
<dbReference type="Gene3D" id="1.10.287.470">
    <property type="entry name" value="Helix hairpin bin"/>
    <property type="match status" value="1"/>
</dbReference>
<evidence type="ECO:0000313" key="6">
    <source>
        <dbReference type="Proteomes" id="UP000011721"/>
    </source>
</evidence>
<dbReference type="PATRIC" id="fig|1167006.5.peg.885"/>
<dbReference type="InterPro" id="IPR058625">
    <property type="entry name" value="MdtA-like_BSH"/>
</dbReference>
<evidence type="ECO:0000256" key="2">
    <source>
        <dbReference type="SAM" id="Coils"/>
    </source>
</evidence>
<dbReference type="eggNOG" id="COG0845">
    <property type="taxonomic scope" value="Bacteria"/>
</dbReference>
<accession>M1P6L9</accession>
<keyword evidence="2" id="KW-0175">Coiled coil</keyword>
<feature type="domain" description="Multidrug resistance protein MdtA-like barrel-sandwich hybrid" evidence="3">
    <location>
        <begin position="66"/>
        <end position="215"/>
    </location>
</feature>
<evidence type="ECO:0000259" key="4">
    <source>
        <dbReference type="Pfam" id="PF25989"/>
    </source>
</evidence>
<dbReference type="STRING" id="1167006.UWK_00779"/>
<dbReference type="PANTHER" id="PTHR30469:SF15">
    <property type="entry name" value="HLYD FAMILY OF SECRETION PROTEINS"/>
    <property type="match status" value="1"/>
</dbReference>
<dbReference type="KEGG" id="dsf:UWK_00779"/>
<proteinExistence type="inferred from homology"/>
<dbReference type="Pfam" id="PF25989">
    <property type="entry name" value="YknX_C"/>
    <property type="match status" value="1"/>
</dbReference>
<dbReference type="PANTHER" id="PTHR30469">
    <property type="entry name" value="MULTIDRUG RESISTANCE PROTEIN MDTA"/>
    <property type="match status" value="1"/>
</dbReference>
<organism evidence="5 6">
    <name type="scientific">Desulfocapsa sulfexigens (strain DSM 10523 / SB164P1)</name>
    <dbReference type="NCBI Taxonomy" id="1167006"/>
    <lineage>
        <taxon>Bacteria</taxon>
        <taxon>Pseudomonadati</taxon>
        <taxon>Thermodesulfobacteriota</taxon>
        <taxon>Desulfobulbia</taxon>
        <taxon>Desulfobulbales</taxon>
        <taxon>Desulfocapsaceae</taxon>
        <taxon>Desulfocapsa</taxon>
    </lineage>
</organism>
<dbReference type="EMBL" id="CP003985">
    <property type="protein sequence ID" value="AGF77357.1"/>
    <property type="molecule type" value="Genomic_DNA"/>
</dbReference>
<dbReference type="Gene3D" id="2.40.50.100">
    <property type="match status" value="1"/>
</dbReference>
<gene>
    <name evidence="5" type="ordered locus">UWK_00779</name>
</gene>
<reference evidence="6" key="1">
    <citation type="journal article" date="2013" name="Stand. Genomic Sci.">
        <title>Complete genome sequence of Desulfocapsa sulfexigens, a marine deltaproteobacterium specialized in disproportionating inorganic sulfur compounds.</title>
        <authorList>
            <person name="Finster K.W."/>
            <person name="Kjeldsen K.U."/>
            <person name="Kube M."/>
            <person name="Reinhardt R."/>
            <person name="Mussmann M."/>
            <person name="Amann R."/>
            <person name="Schreiber L."/>
        </authorList>
    </citation>
    <scope>NUCLEOTIDE SEQUENCE [LARGE SCALE GENOMIC DNA]</scope>
    <source>
        <strain evidence="6">DSM 10523 / SB164P1</strain>
    </source>
</reference>
<dbReference type="InterPro" id="IPR006143">
    <property type="entry name" value="RND_pump_MFP"/>
</dbReference>
<dbReference type="HOGENOM" id="CLU_018816_14_4_7"/>
<dbReference type="AlphaFoldDB" id="M1P6L9"/>
<dbReference type="Gene3D" id="2.40.420.20">
    <property type="match status" value="1"/>
</dbReference>
<evidence type="ECO:0000313" key="5">
    <source>
        <dbReference type="EMBL" id="AGF77357.1"/>
    </source>
</evidence>
<dbReference type="GO" id="GO:1990281">
    <property type="term" value="C:efflux pump complex"/>
    <property type="evidence" value="ECO:0007669"/>
    <property type="project" value="TreeGrafter"/>
</dbReference>
<dbReference type="Gene3D" id="2.40.30.170">
    <property type="match status" value="1"/>
</dbReference>
<dbReference type="GO" id="GO:0015562">
    <property type="term" value="F:efflux transmembrane transporter activity"/>
    <property type="evidence" value="ECO:0007669"/>
    <property type="project" value="TreeGrafter"/>
</dbReference>
<dbReference type="Proteomes" id="UP000011721">
    <property type="component" value="Chromosome"/>
</dbReference>
<dbReference type="NCBIfam" id="TIGR01730">
    <property type="entry name" value="RND_mfp"/>
    <property type="match status" value="1"/>
</dbReference>
<dbReference type="SUPFAM" id="SSF111369">
    <property type="entry name" value="HlyD-like secretion proteins"/>
    <property type="match status" value="1"/>
</dbReference>
<evidence type="ECO:0000256" key="1">
    <source>
        <dbReference type="ARBA" id="ARBA00009477"/>
    </source>
</evidence>
<dbReference type="Pfam" id="PF25917">
    <property type="entry name" value="BSH_RND"/>
    <property type="match status" value="1"/>
</dbReference>
<keyword evidence="6" id="KW-1185">Reference proteome</keyword>
<protein>
    <submittedName>
        <fullName evidence="5">RND family efflux transporter, MFP subunit</fullName>
    </submittedName>
</protein>
<feature type="domain" description="YknX-like C-terminal permuted SH3-like" evidence="4">
    <location>
        <begin position="308"/>
        <end position="374"/>
    </location>
</feature>
<feature type="coiled-coil region" evidence="2">
    <location>
        <begin position="156"/>
        <end position="190"/>
    </location>
</feature>
<dbReference type="OrthoDB" id="9806939at2"/>
<dbReference type="RefSeq" id="WP_015403053.1">
    <property type="nucleotide sequence ID" value="NC_020304.1"/>
</dbReference>
<evidence type="ECO:0000259" key="3">
    <source>
        <dbReference type="Pfam" id="PF25917"/>
    </source>
</evidence>
<sequence length="383" mass="41217">MKKFPIQGRTLALVVVILPLLALFIYVALRSGPLAPVPVTVTTVKKQSITPALFGIGNVEAQYTYKIGPTFVGRLKHLDVQVGDLVKAGQVLGVMDPVDLDDRIHAQDFAVKRANAQLSEAKARQTYALTQAQRYEQLLAARSTSEESVATKNHELDVAAAALKAASEELDRVQSERDALIAQRNNLKLVAPTDALVALRNVDPGTTIVAGQAVVELVDPLKMWVNVRFDQIHSGGVAANLPAQIVLRSQSEKVLGGRVIRVEPLADAVTEETLAKVVFNQRPEPLPPIGELAEITVFLLPLPAAPIIPNAAIQRIDGRLGVWQVKNGDLHFTPVSLGVADLEGHVQVREGLNNGDQIVVYSAKSLTAGTRIDVVDHIPGVKP</sequence>